<keyword evidence="5" id="KW-0547">Nucleotide-binding</keyword>
<dbReference type="GO" id="GO:0016301">
    <property type="term" value="F:kinase activity"/>
    <property type="evidence" value="ECO:0007669"/>
    <property type="project" value="UniProtKB-KW"/>
</dbReference>
<evidence type="ECO:0000256" key="12">
    <source>
        <dbReference type="SAM" id="Phobius"/>
    </source>
</evidence>
<evidence type="ECO:0000256" key="7">
    <source>
        <dbReference type="ARBA" id="ARBA00022840"/>
    </source>
</evidence>
<reference evidence="14 15" key="1">
    <citation type="journal article" date="2024" name="Int. J. Syst. Evol. Microbiol.">
        <title>Paenibacillus hexagrammi sp. nov., a novel bacterium isolated from the gut content of Hexagrammos agrammus.</title>
        <authorList>
            <person name="Jung H.K."/>
            <person name="Kim D.G."/>
            <person name="Zin H."/>
            <person name="Park J."/>
            <person name="Jung H."/>
            <person name="Kim Y.O."/>
            <person name="Kong H.J."/>
            <person name="Kim J.W."/>
            <person name="Kim Y.S."/>
        </authorList>
    </citation>
    <scope>NUCLEOTIDE SEQUENCE [LARGE SCALE GENOMIC DNA]</scope>
    <source>
        <strain evidence="14 15">YPD9-1</strain>
    </source>
</reference>
<evidence type="ECO:0000256" key="5">
    <source>
        <dbReference type="ARBA" id="ARBA00022741"/>
    </source>
</evidence>
<evidence type="ECO:0000256" key="6">
    <source>
        <dbReference type="ARBA" id="ARBA00022777"/>
    </source>
</evidence>
<protein>
    <submittedName>
        <fullName evidence="14">Histidine kinase</fullName>
    </submittedName>
</protein>
<dbReference type="Pfam" id="PF07694">
    <property type="entry name" value="5TM-5TMR_LYT"/>
    <property type="match status" value="1"/>
</dbReference>
<evidence type="ECO:0000259" key="13">
    <source>
        <dbReference type="PROSITE" id="PS50109"/>
    </source>
</evidence>
<feature type="domain" description="Histidine kinase" evidence="13">
    <location>
        <begin position="304"/>
        <end position="404"/>
    </location>
</feature>
<feature type="coiled-coil region" evidence="11">
    <location>
        <begin position="181"/>
        <end position="213"/>
    </location>
</feature>
<dbReference type="InterPro" id="IPR005467">
    <property type="entry name" value="His_kinase_dom"/>
</dbReference>
<keyword evidence="7" id="KW-0067">ATP-binding</keyword>
<sequence length="410" mass="46107">MSMGVFKDFMLQLALIATLLFTYRVFFAERAEGNRYEKIVHSVLAGLAILLSMSFPVTIAADYRVDIRIVPLLLGTLYGEWWSGIVLSVVVLLYRLYYGINLGLTTTFLNLLLSIPVFLIVRKTFIGAKMARKLQIVFLLVVYNSLDGLITVSLMRGQSLIAVLQTHFLHILIDVAAVLFFTALNETIVNMIRNNQQLQAEKKETEIAFLRSQIKPHFLYNALNSIAALCLDNEAVKAGELTLDLSKYLRSGFDFKQMGSLTTIENELELVKAYINIEQVRFGDRLGVAYDVDAHLGTPIPPLILQPLVENAVRHGLMSRPQGGTVTISIKQEKDDYIQFTIEDNGCGMSEWKREEILTPDLKKKGIGLWNINQRFRLLYGKSIRVESVEGIGTKISFELPARPVKQTGG</sequence>
<feature type="transmembrane region" description="Helical" evidence="12">
    <location>
        <begin position="73"/>
        <end position="94"/>
    </location>
</feature>
<keyword evidence="10 12" id="KW-0472">Membrane</keyword>
<accession>A0ABY3SKD0</accession>
<feature type="transmembrane region" description="Helical" evidence="12">
    <location>
        <begin position="43"/>
        <end position="61"/>
    </location>
</feature>
<dbReference type="PROSITE" id="PS50109">
    <property type="entry name" value="HIS_KIN"/>
    <property type="match status" value="1"/>
</dbReference>
<evidence type="ECO:0000256" key="8">
    <source>
        <dbReference type="ARBA" id="ARBA00022989"/>
    </source>
</evidence>
<evidence type="ECO:0000256" key="3">
    <source>
        <dbReference type="ARBA" id="ARBA00022679"/>
    </source>
</evidence>
<keyword evidence="2" id="KW-1003">Cell membrane</keyword>
<dbReference type="InterPro" id="IPR011620">
    <property type="entry name" value="Sig_transdc_His_kinase_LytS_TM"/>
</dbReference>
<dbReference type="Pfam" id="PF06580">
    <property type="entry name" value="His_kinase"/>
    <property type="match status" value="1"/>
</dbReference>
<dbReference type="InterPro" id="IPR050640">
    <property type="entry name" value="Bact_2-comp_sensor_kinase"/>
</dbReference>
<evidence type="ECO:0000256" key="2">
    <source>
        <dbReference type="ARBA" id="ARBA00022475"/>
    </source>
</evidence>
<gene>
    <name evidence="14" type="ORF">L0M14_01690</name>
</gene>
<proteinExistence type="predicted"/>
<dbReference type="Pfam" id="PF02518">
    <property type="entry name" value="HATPase_c"/>
    <property type="match status" value="1"/>
</dbReference>
<keyword evidence="6 14" id="KW-0418">Kinase</keyword>
<feature type="transmembrane region" description="Helical" evidence="12">
    <location>
        <begin position="100"/>
        <end position="122"/>
    </location>
</feature>
<keyword evidence="4 12" id="KW-0812">Transmembrane</keyword>
<keyword evidence="8 12" id="KW-1133">Transmembrane helix</keyword>
<feature type="transmembrane region" description="Helical" evidence="12">
    <location>
        <begin position="134"/>
        <end position="155"/>
    </location>
</feature>
<evidence type="ECO:0000256" key="4">
    <source>
        <dbReference type="ARBA" id="ARBA00022692"/>
    </source>
</evidence>
<dbReference type="Proteomes" id="UP001649230">
    <property type="component" value="Chromosome"/>
</dbReference>
<dbReference type="RefSeq" id="WP_235120371.1">
    <property type="nucleotide sequence ID" value="NZ_CP090978.1"/>
</dbReference>
<comment type="subcellular location">
    <subcellularLocation>
        <location evidence="1">Cell membrane</location>
        <topology evidence="1">Multi-pass membrane protein</topology>
    </subcellularLocation>
</comment>
<evidence type="ECO:0000256" key="9">
    <source>
        <dbReference type="ARBA" id="ARBA00023012"/>
    </source>
</evidence>
<dbReference type="EMBL" id="CP090978">
    <property type="protein sequence ID" value="UJF33980.1"/>
    <property type="molecule type" value="Genomic_DNA"/>
</dbReference>
<evidence type="ECO:0000313" key="15">
    <source>
        <dbReference type="Proteomes" id="UP001649230"/>
    </source>
</evidence>
<dbReference type="Gene3D" id="3.30.565.10">
    <property type="entry name" value="Histidine kinase-like ATPase, C-terminal domain"/>
    <property type="match status" value="1"/>
</dbReference>
<dbReference type="SMART" id="SM00387">
    <property type="entry name" value="HATPase_c"/>
    <property type="match status" value="1"/>
</dbReference>
<dbReference type="InterPro" id="IPR036890">
    <property type="entry name" value="HATPase_C_sf"/>
</dbReference>
<dbReference type="InterPro" id="IPR003594">
    <property type="entry name" value="HATPase_dom"/>
</dbReference>
<feature type="transmembrane region" description="Helical" evidence="12">
    <location>
        <begin position="167"/>
        <end position="184"/>
    </location>
</feature>
<keyword evidence="11" id="KW-0175">Coiled coil</keyword>
<organism evidence="14 15">
    <name type="scientific">Paenibacillus hexagrammi</name>
    <dbReference type="NCBI Taxonomy" id="2908839"/>
    <lineage>
        <taxon>Bacteria</taxon>
        <taxon>Bacillati</taxon>
        <taxon>Bacillota</taxon>
        <taxon>Bacilli</taxon>
        <taxon>Bacillales</taxon>
        <taxon>Paenibacillaceae</taxon>
        <taxon>Paenibacillus</taxon>
    </lineage>
</organism>
<dbReference type="SUPFAM" id="SSF55874">
    <property type="entry name" value="ATPase domain of HSP90 chaperone/DNA topoisomerase II/histidine kinase"/>
    <property type="match status" value="1"/>
</dbReference>
<evidence type="ECO:0000256" key="10">
    <source>
        <dbReference type="ARBA" id="ARBA00023136"/>
    </source>
</evidence>
<evidence type="ECO:0000313" key="14">
    <source>
        <dbReference type="EMBL" id="UJF33980.1"/>
    </source>
</evidence>
<dbReference type="PANTHER" id="PTHR34220:SF7">
    <property type="entry name" value="SENSOR HISTIDINE KINASE YPDA"/>
    <property type="match status" value="1"/>
</dbReference>
<dbReference type="PANTHER" id="PTHR34220">
    <property type="entry name" value="SENSOR HISTIDINE KINASE YPDA"/>
    <property type="match status" value="1"/>
</dbReference>
<keyword evidence="15" id="KW-1185">Reference proteome</keyword>
<name>A0ABY3SKD0_9BACL</name>
<evidence type="ECO:0000256" key="1">
    <source>
        <dbReference type="ARBA" id="ARBA00004651"/>
    </source>
</evidence>
<keyword evidence="9" id="KW-0902">Two-component regulatory system</keyword>
<dbReference type="InterPro" id="IPR010559">
    <property type="entry name" value="Sig_transdc_His_kin_internal"/>
</dbReference>
<keyword evidence="3" id="KW-0808">Transferase</keyword>
<evidence type="ECO:0000256" key="11">
    <source>
        <dbReference type="SAM" id="Coils"/>
    </source>
</evidence>